<proteinExistence type="predicted"/>
<dbReference type="GO" id="GO:0005524">
    <property type="term" value="F:ATP binding"/>
    <property type="evidence" value="ECO:0007669"/>
    <property type="project" value="UniProtKB-KW"/>
</dbReference>
<dbReference type="InterPro" id="IPR027417">
    <property type="entry name" value="P-loop_NTPase"/>
</dbReference>
<dbReference type="InterPro" id="IPR000212">
    <property type="entry name" value="DNA_helicase_UvrD/REP"/>
</dbReference>
<keyword evidence="2" id="KW-0378">Hydrolase</keyword>
<dbReference type="GO" id="GO:0033202">
    <property type="term" value="C:DNA helicase complex"/>
    <property type="evidence" value="ECO:0007669"/>
    <property type="project" value="TreeGrafter"/>
</dbReference>
<organism evidence="6">
    <name type="scientific">marine metagenome</name>
    <dbReference type="NCBI Taxonomy" id="408172"/>
    <lineage>
        <taxon>unclassified sequences</taxon>
        <taxon>metagenomes</taxon>
        <taxon>ecological metagenomes</taxon>
    </lineage>
</organism>
<dbReference type="PANTHER" id="PTHR11070">
    <property type="entry name" value="UVRD / RECB / PCRA DNA HELICASE FAMILY MEMBER"/>
    <property type="match status" value="1"/>
</dbReference>
<dbReference type="EMBL" id="UINC01150301">
    <property type="protein sequence ID" value="SVD43267.1"/>
    <property type="molecule type" value="Genomic_DNA"/>
</dbReference>
<gene>
    <name evidence="6" type="ORF">METZ01_LOCUS396121</name>
</gene>
<keyword evidence="3" id="KW-0347">Helicase</keyword>
<evidence type="ECO:0000256" key="2">
    <source>
        <dbReference type="ARBA" id="ARBA00022801"/>
    </source>
</evidence>
<evidence type="ECO:0000256" key="3">
    <source>
        <dbReference type="ARBA" id="ARBA00022806"/>
    </source>
</evidence>
<evidence type="ECO:0000256" key="4">
    <source>
        <dbReference type="ARBA" id="ARBA00022840"/>
    </source>
</evidence>
<feature type="non-terminal residue" evidence="6">
    <location>
        <position position="91"/>
    </location>
</feature>
<feature type="domain" description="UvrD-like helicase ATP-binding" evidence="5">
    <location>
        <begin position="20"/>
        <end position="91"/>
    </location>
</feature>
<dbReference type="Gene3D" id="3.40.50.300">
    <property type="entry name" value="P-loop containing nucleotide triphosphate hydrolases"/>
    <property type="match status" value="1"/>
</dbReference>
<evidence type="ECO:0000256" key="1">
    <source>
        <dbReference type="ARBA" id="ARBA00022741"/>
    </source>
</evidence>
<keyword evidence="4" id="KW-0067">ATP-binding</keyword>
<dbReference type="PANTHER" id="PTHR11070:SF2">
    <property type="entry name" value="ATP-DEPENDENT DNA HELICASE SRS2"/>
    <property type="match status" value="1"/>
</dbReference>
<dbReference type="GO" id="GO:0000725">
    <property type="term" value="P:recombinational repair"/>
    <property type="evidence" value="ECO:0007669"/>
    <property type="project" value="TreeGrafter"/>
</dbReference>
<dbReference type="GO" id="GO:0005829">
    <property type="term" value="C:cytosol"/>
    <property type="evidence" value="ECO:0007669"/>
    <property type="project" value="TreeGrafter"/>
</dbReference>
<dbReference type="SUPFAM" id="SSF52540">
    <property type="entry name" value="P-loop containing nucleoside triphosphate hydrolases"/>
    <property type="match status" value="1"/>
</dbReference>
<dbReference type="GO" id="GO:0016787">
    <property type="term" value="F:hydrolase activity"/>
    <property type="evidence" value="ECO:0007669"/>
    <property type="project" value="UniProtKB-KW"/>
</dbReference>
<dbReference type="GO" id="GO:0003677">
    <property type="term" value="F:DNA binding"/>
    <property type="evidence" value="ECO:0007669"/>
    <property type="project" value="InterPro"/>
</dbReference>
<name>A0A382VA10_9ZZZZ</name>
<protein>
    <recommendedName>
        <fullName evidence="5">UvrD-like helicase ATP-binding domain-containing protein</fullName>
    </recommendedName>
</protein>
<keyword evidence="1" id="KW-0547">Nucleotide-binding</keyword>
<dbReference type="Pfam" id="PF00580">
    <property type="entry name" value="UvrD-helicase"/>
    <property type="match status" value="1"/>
</dbReference>
<sequence length="91" mass="10043">MNTAEETSSKVREGEYFYLKSLNKPQLEAVKSLSGPLLILAGAGTGKTRVLITRLAHILVTKRALPSEVLAVTFTNKAAMEMKNRVEKLIR</sequence>
<dbReference type="PROSITE" id="PS51198">
    <property type="entry name" value="UVRD_HELICASE_ATP_BIND"/>
    <property type="match status" value="1"/>
</dbReference>
<reference evidence="6" key="1">
    <citation type="submission" date="2018-05" db="EMBL/GenBank/DDBJ databases">
        <authorList>
            <person name="Lanie J.A."/>
            <person name="Ng W.-L."/>
            <person name="Kazmierczak K.M."/>
            <person name="Andrzejewski T.M."/>
            <person name="Davidsen T.M."/>
            <person name="Wayne K.J."/>
            <person name="Tettelin H."/>
            <person name="Glass J.I."/>
            <person name="Rusch D."/>
            <person name="Podicherti R."/>
            <person name="Tsui H.-C.T."/>
            <person name="Winkler M.E."/>
        </authorList>
    </citation>
    <scope>NUCLEOTIDE SEQUENCE</scope>
</reference>
<accession>A0A382VA10</accession>
<evidence type="ECO:0000259" key="5">
    <source>
        <dbReference type="PROSITE" id="PS51198"/>
    </source>
</evidence>
<evidence type="ECO:0000313" key="6">
    <source>
        <dbReference type="EMBL" id="SVD43267.1"/>
    </source>
</evidence>
<dbReference type="AlphaFoldDB" id="A0A382VA10"/>
<dbReference type="GO" id="GO:0043138">
    <property type="term" value="F:3'-5' DNA helicase activity"/>
    <property type="evidence" value="ECO:0007669"/>
    <property type="project" value="TreeGrafter"/>
</dbReference>
<dbReference type="InterPro" id="IPR014016">
    <property type="entry name" value="UvrD-like_ATP-bd"/>
</dbReference>